<evidence type="ECO:0000313" key="2">
    <source>
        <dbReference type="Proteomes" id="UP000838756"/>
    </source>
</evidence>
<evidence type="ECO:0000313" key="1">
    <source>
        <dbReference type="EMBL" id="CAH2210511.1"/>
    </source>
</evidence>
<feature type="non-terminal residue" evidence="1">
    <location>
        <position position="43"/>
    </location>
</feature>
<name>A0A8S4QGG1_9NEOP</name>
<reference evidence="1" key="1">
    <citation type="submission" date="2022-03" db="EMBL/GenBank/DDBJ databases">
        <authorList>
            <person name="Lindestad O."/>
        </authorList>
    </citation>
    <scope>NUCLEOTIDE SEQUENCE</scope>
</reference>
<dbReference type="EMBL" id="CAKXAJ010007640">
    <property type="protein sequence ID" value="CAH2210511.1"/>
    <property type="molecule type" value="Genomic_DNA"/>
</dbReference>
<protein>
    <submittedName>
        <fullName evidence="1">Jg2461 protein</fullName>
    </submittedName>
</protein>
<proteinExistence type="predicted"/>
<keyword evidence="2" id="KW-1185">Reference proteome</keyword>
<comment type="caution">
    <text evidence="1">The sequence shown here is derived from an EMBL/GenBank/DDBJ whole genome shotgun (WGS) entry which is preliminary data.</text>
</comment>
<organism evidence="1 2">
    <name type="scientific">Pararge aegeria aegeria</name>
    <dbReference type="NCBI Taxonomy" id="348720"/>
    <lineage>
        <taxon>Eukaryota</taxon>
        <taxon>Metazoa</taxon>
        <taxon>Ecdysozoa</taxon>
        <taxon>Arthropoda</taxon>
        <taxon>Hexapoda</taxon>
        <taxon>Insecta</taxon>
        <taxon>Pterygota</taxon>
        <taxon>Neoptera</taxon>
        <taxon>Endopterygota</taxon>
        <taxon>Lepidoptera</taxon>
        <taxon>Glossata</taxon>
        <taxon>Ditrysia</taxon>
        <taxon>Papilionoidea</taxon>
        <taxon>Nymphalidae</taxon>
        <taxon>Satyrinae</taxon>
        <taxon>Satyrini</taxon>
        <taxon>Parargina</taxon>
        <taxon>Pararge</taxon>
    </lineage>
</organism>
<dbReference type="AlphaFoldDB" id="A0A8S4QGG1"/>
<dbReference type="Proteomes" id="UP000838756">
    <property type="component" value="Unassembled WGS sequence"/>
</dbReference>
<gene>
    <name evidence="1" type="primary">jg2461</name>
    <name evidence="1" type="ORF">PAEG_LOCUS2416</name>
</gene>
<sequence>MLLGGKNKHGVGTSQDLVVTLSKRILTNQPKPLTVDIGSFQHY</sequence>
<accession>A0A8S4QGG1</accession>